<dbReference type="PANTHER" id="PTHR37936">
    <property type="entry name" value="TRANSPOSASE INSC FOR INSERTION ELEMENT IS2A-RELATED"/>
    <property type="match status" value="1"/>
</dbReference>
<evidence type="ECO:0008006" key="4">
    <source>
        <dbReference type="Google" id="ProtNLM"/>
    </source>
</evidence>
<dbReference type="SUPFAM" id="SSF48295">
    <property type="entry name" value="TrpR-like"/>
    <property type="match status" value="1"/>
</dbReference>
<evidence type="ECO:0000313" key="2">
    <source>
        <dbReference type="EMBL" id="PZQ48732.1"/>
    </source>
</evidence>
<dbReference type="NCBIfam" id="NF047595">
    <property type="entry name" value="IS66_ISRel24_TnpA"/>
    <property type="match status" value="1"/>
</dbReference>
<dbReference type="PANTHER" id="PTHR37936:SF3">
    <property type="entry name" value="TRANSPOSASE INSC FOR INSERTION ELEMENT IS2A-RELATED"/>
    <property type="match status" value="1"/>
</dbReference>
<dbReference type="GO" id="GO:0043565">
    <property type="term" value="F:sequence-specific DNA binding"/>
    <property type="evidence" value="ECO:0007669"/>
    <property type="project" value="InterPro"/>
</dbReference>
<protein>
    <recommendedName>
        <fullName evidence="4">Transposase</fullName>
    </recommendedName>
</protein>
<dbReference type="EMBL" id="QFPW01000010">
    <property type="protein sequence ID" value="PZQ48732.1"/>
    <property type="molecule type" value="Genomic_DNA"/>
</dbReference>
<dbReference type="GO" id="GO:0006313">
    <property type="term" value="P:DNA transposition"/>
    <property type="evidence" value="ECO:0007669"/>
    <property type="project" value="InterPro"/>
</dbReference>
<dbReference type="InterPro" id="IPR002514">
    <property type="entry name" value="Transposase_8"/>
</dbReference>
<sequence length="133" mass="14912">MADLKFRPEIEILHASDVGRRRLWSEEEKLRIVEESLRGSRQSSATARRHGISRSLLTRWRSDYRAGLLGGRAGAQFVPVTFKPEVAVRATPKADTGCQERIEVVLANGRRVIVPATIDPDSLARLLPVLERT</sequence>
<accession>A0A2W5N5I7</accession>
<dbReference type="Pfam" id="PF01527">
    <property type="entry name" value="HTH_Tnp_1"/>
    <property type="match status" value="1"/>
</dbReference>
<dbReference type="Gene3D" id="1.10.10.10">
    <property type="entry name" value="Winged helix-like DNA-binding domain superfamily/Winged helix DNA-binding domain"/>
    <property type="match status" value="1"/>
</dbReference>
<organism evidence="2 3">
    <name type="scientific">Rhodovulum sulfidophilum</name>
    <name type="common">Rhodobacter sulfidophilus</name>
    <dbReference type="NCBI Taxonomy" id="35806"/>
    <lineage>
        <taxon>Bacteria</taxon>
        <taxon>Pseudomonadati</taxon>
        <taxon>Pseudomonadota</taxon>
        <taxon>Alphaproteobacteria</taxon>
        <taxon>Rhodobacterales</taxon>
        <taxon>Paracoccaceae</taxon>
        <taxon>Rhodovulum</taxon>
    </lineage>
</organism>
<dbReference type="GO" id="GO:0004803">
    <property type="term" value="F:transposase activity"/>
    <property type="evidence" value="ECO:0007669"/>
    <property type="project" value="InterPro"/>
</dbReference>
<dbReference type="Proteomes" id="UP000249185">
    <property type="component" value="Unassembled WGS sequence"/>
</dbReference>
<comment type="similarity">
    <text evidence="1">Belongs to the transposase 8 family.</text>
</comment>
<comment type="caution">
    <text evidence="2">The sequence shown here is derived from an EMBL/GenBank/DDBJ whole genome shotgun (WGS) entry which is preliminary data.</text>
</comment>
<dbReference type="InterPro" id="IPR036388">
    <property type="entry name" value="WH-like_DNA-bd_sf"/>
</dbReference>
<dbReference type="AlphaFoldDB" id="A0A2W5N5I7"/>
<name>A0A2W5N5I7_RHOSU</name>
<dbReference type="InterPro" id="IPR010921">
    <property type="entry name" value="Trp_repressor/repl_initiator"/>
</dbReference>
<evidence type="ECO:0000256" key="1">
    <source>
        <dbReference type="ARBA" id="ARBA00009964"/>
    </source>
</evidence>
<gene>
    <name evidence="2" type="ORF">DI556_13010</name>
</gene>
<reference evidence="2 3" key="1">
    <citation type="submission" date="2017-08" db="EMBL/GenBank/DDBJ databases">
        <title>Infants hospitalized years apart are colonized by the same room-sourced microbial strains.</title>
        <authorList>
            <person name="Brooks B."/>
            <person name="Olm M.R."/>
            <person name="Firek B.A."/>
            <person name="Baker R."/>
            <person name="Thomas B.C."/>
            <person name="Morowitz M.J."/>
            <person name="Banfield J.F."/>
        </authorList>
    </citation>
    <scope>NUCLEOTIDE SEQUENCE [LARGE SCALE GENOMIC DNA]</scope>
    <source>
        <strain evidence="2">S2_005_002_R2_34</strain>
    </source>
</reference>
<proteinExistence type="inferred from homology"/>
<evidence type="ECO:0000313" key="3">
    <source>
        <dbReference type="Proteomes" id="UP000249185"/>
    </source>
</evidence>